<sequence>MAASGGERSLKETPTWAVAVVCAVFVILSVLIEYGIHSLGKFFLKRKKKAMTEALEKIKAELMLLGFLSLLLTVGTQPISKICMPTKYGDYMLPCQKEKNYYGVKNDEGGYSSGDSNVNDRRKLLMYLGEDVVWRRALAADAGAGGYCVGKNKIPLISQTAVHQLHIFIFVLAFFHVLYSVITMALGQAKMKKWKSWELESSSLEYQFTNDPARFRFTNQTSFVRRHTGFSRAPGLRWIVAFFRQFFGSVTKVDYLTMRHGFINAHLSQNSKFDFHKYIKRSMEDDFKVVVGISTPLWIFVIIFMLLNVYKWYTFSWLSFIPLIILLLIGMKLEVIIMEMADQIQERNSVIKGVPVVEPSNKLFWFNSPKSILFLLHFTLFQNAFQMAYFLWISVRERLLTVSYILSHACPGSFIENCHYEFGLKSCFHENLPAILIRVILGVAIHILLSYITFPLYALVTQMGSHMKQAIFEEQTAMALKKWQKAAKDRKKLRKAGEGIDISMSGESTPNIGSSPIHLLHKYKSNTGDIESILNSPRSYQSETDFSEPEPPTPVSHEPMRHYHPSRDTDVHIHDFSFDKPER</sequence>
<feature type="transmembrane region" description="Helical" evidence="10">
    <location>
        <begin position="372"/>
        <end position="393"/>
    </location>
</feature>
<feature type="compositionally biased region" description="Basic and acidic residues" evidence="9">
    <location>
        <begin position="558"/>
        <end position="583"/>
    </location>
</feature>
<evidence type="ECO:0000313" key="11">
    <source>
        <dbReference type="EMBL" id="KAF6154305.1"/>
    </source>
</evidence>
<keyword evidence="8" id="KW-0112">Calmodulin-binding</keyword>
<keyword evidence="12" id="KW-1185">Reference proteome</keyword>
<keyword evidence="5 8" id="KW-1133">Transmembrane helix</keyword>
<evidence type="ECO:0000256" key="4">
    <source>
        <dbReference type="ARBA" id="ARBA00022821"/>
    </source>
</evidence>
<comment type="subcellular location">
    <subcellularLocation>
        <location evidence="1 8">Membrane</location>
        <topology evidence="1 8">Multi-pass membrane protein</topology>
    </subcellularLocation>
</comment>
<evidence type="ECO:0000256" key="1">
    <source>
        <dbReference type="ARBA" id="ARBA00004141"/>
    </source>
</evidence>
<dbReference type="EMBL" id="JACGCM010001501">
    <property type="protein sequence ID" value="KAF6154305.1"/>
    <property type="molecule type" value="Genomic_DNA"/>
</dbReference>
<feature type="transmembrane region" description="Helical" evidence="10">
    <location>
        <begin position="165"/>
        <end position="186"/>
    </location>
</feature>
<evidence type="ECO:0000256" key="6">
    <source>
        <dbReference type="ARBA" id="ARBA00023136"/>
    </source>
</evidence>
<keyword evidence="7 8" id="KW-0568">Pathogenesis-related protein</keyword>
<evidence type="ECO:0000256" key="3">
    <source>
        <dbReference type="ARBA" id="ARBA00022692"/>
    </source>
</evidence>
<comment type="domain">
    <text evidence="8">The C-terminus contains a calmodulin-binding domain, which binds calmodulin in a calcium-dependent fashion.</text>
</comment>
<feature type="compositionally biased region" description="Polar residues" evidence="9">
    <location>
        <begin position="531"/>
        <end position="544"/>
    </location>
</feature>
<feature type="transmembrane region" description="Helical" evidence="10">
    <location>
        <begin position="312"/>
        <end position="330"/>
    </location>
</feature>
<protein>
    <recommendedName>
        <fullName evidence="8">MLO-like protein</fullName>
    </recommendedName>
</protein>
<comment type="function">
    <text evidence="8">May be involved in modulation of pathogen defense and leaf cell death.</text>
</comment>
<comment type="similarity">
    <text evidence="2 8">Belongs to the MLO family.</text>
</comment>
<dbReference type="GO" id="GO:0016020">
    <property type="term" value="C:membrane"/>
    <property type="evidence" value="ECO:0007669"/>
    <property type="project" value="UniProtKB-SubCell"/>
</dbReference>
<evidence type="ECO:0000256" key="8">
    <source>
        <dbReference type="RuleBase" id="RU280816"/>
    </source>
</evidence>
<keyword evidence="4 8" id="KW-0611">Plant defense</keyword>
<evidence type="ECO:0000256" key="5">
    <source>
        <dbReference type="ARBA" id="ARBA00022989"/>
    </source>
</evidence>
<name>A0A7J7MHA7_9MAGN</name>
<dbReference type="Proteomes" id="UP000541444">
    <property type="component" value="Unassembled WGS sequence"/>
</dbReference>
<evidence type="ECO:0000313" key="12">
    <source>
        <dbReference type="Proteomes" id="UP000541444"/>
    </source>
</evidence>
<feature type="transmembrane region" description="Helical" evidence="10">
    <location>
        <begin position="16"/>
        <end position="39"/>
    </location>
</feature>
<evidence type="ECO:0000256" key="2">
    <source>
        <dbReference type="ARBA" id="ARBA00006574"/>
    </source>
</evidence>
<reference evidence="11 12" key="1">
    <citation type="journal article" date="2020" name="IScience">
        <title>Genome Sequencing of the Endangered Kingdonia uniflora (Circaeasteraceae, Ranunculales) Reveals Potential Mechanisms of Evolutionary Specialization.</title>
        <authorList>
            <person name="Sun Y."/>
            <person name="Deng T."/>
            <person name="Zhang A."/>
            <person name="Moore M.J."/>
            <person name="Landis J.B."/>
            <person name="Lin N."/>
            <person name="Zhang H."/>
            <person name="Zhang X."/>
            <person name="Huang J."/>
            <person name="Zhang X."/>
            <person name="Sun H."/>
            <person name="Wang H."/>
        </authorList>
    </citation>
    <scope>NUCLEOTIDE SEQUENCE [LARGE SCALE GENOMIC DNA]</scope>
    <source>
        <strain evidence="11">TB1705</strain>
        <tissue evidence="11">Leaf</tissue>
    </source>
</reference>
<comment type="caution">
    <text evidence="11">The sequence shown here is derived from an EMBL/GenBank/DDBJ whole genome shotgun (WGS) entry which is preliminary data.</text>
</comment>
<evidence type="ECO:0000256" key="9">
    <source>
        <dbReference type="SAM" id="MobiDB-lite"/>
    </source>
</evidence>
<dbReference type="AlphaFoldDB" id="A0A7J7MHA7"/>
<evidence type="ECO:0000256" key="7">
    <source>
        <dbReference type="ARBA" id="ARBA00023265"/>
    </source>
</evidence>
<feature type="transmembrane region" description="Helical" evidence="10">
    <location>
        <begin position="60"/>
        <end position="79"/>
    </location>
</feature>
<organism evidence="11 12">
    <name type="scientific">Kingdonia uniflora</name>
    <dbReference type="NCBI Taxonomy" id="39325"/>
    <lineage>
        <taxon>Eukaryota</taxon>
        <taxon>Viridiplantae</taxon>
        <taxon>Streptophyta</taxon>
        <taxon>Embryophyta</taxon>
        <taxon>Tracheophyta</taxon>
        <taxon>Spermatophyta</taxon>
        <taxon>Magnoliopsida</taxon>
        <taxon>Ranunculales</taxon>
        <taxon>Circaeasteraceae</taxon>
        <taxon>Kingdonia</taxon>
    </lineage>
</organism>
<dbReference type="OrthoDB" id="1388414at2759"/>
<evidence type="ECO:0000256" key="10">
    <source>
        <dbReference type="SAM" id="Phobius"/>
    </source>
</evidence>
<feature type="region of interest" description="Disordered" evidence="9">
    <location>
        <begin position="531"/>
        <end position="583"/>
    </location>
</feature>
<dbReference type="GO" id="GO:0005516">
    <property type="term" value="F:calmodulin binding"/>
    <property type="evidence" value="ECO:0007669"/>
    <property type="project" value="UniProtKB-KW"/>
</dbReference>
<dbReference type="PANTHER" id="PTHR31942:SF82">
    <property type="entry name" value="MLO PROTEIN HOMOLOG 1"/>
    <property type="match status" value="1"/>
</dbReference>
<gene>
    <name evidence="8" type="primary">MLO</name>
    <name evidence="11" type="ORF">GIB67_026761</name>
</gene>
<proteinExistence type="inferred from homology"/>
<dbReference type="GO" id="GO:0006952">
    <property type="term" value="P:defense response"/>
    <property type="evidence" value="ECO:0007669"/>
    <property type="project" value="UniProtKB-KW"/>
</dbReference>
<dbReference type="PANTHER" id="PTHR31942">
    <property type="entry name" value="MLO-LIKE PROTEIN 1"/>
    <property type="match status" value="1"/>
</dbReference>
<keyword evidence="3 8" id="KW-0812">Transmembrane</keyword>
<accession>A0A7J7MHA7</accession>
<dbReference type="Pfam" id="PF03094">
    <property type="entry name" value="Mlo"/>
    <property type="match status" value="2"/>
</dbReference>
<feature type="transmembrane region" description="Helical" evidence="10">
    <location>
        <begin position="435"/>
        <end position="460"/>
    </location>
</feature>
<dbReference type="InterPro" id="IPR004326">
    <property type="entry name" value="Mlo"/>
</dbReference>
<feature type="transmembrane region" description="Helical" evidence="10">
    <location>
        <begin position="287"/>
        <end position="306"/>
    </location>
</feature>
<keyword evidence="6 8" id="KW-0472">Membrane</keyword>